<sequence length="250" mass="28529">MCNLFFLKVYNGWHIPKDIEFPNSLRLLHWDAYPRKSLPHRFCTENLIELNMEYSQLEKLWEGTQLLANLKKMDLSSSSRLKELPDLSRATNLESLEVFRCNVLVELPSSISNLNKLYDLKMWHCKSLEVIPRLTNLATTFINIEGSSRLSSFPDLPTKIQNLHVTVTAVEELPASLTYCSHLEIVNLSGNGNLKAFLTDLPTSVRYIDLSNSGIERITDSIKGLHNLEELNISECKRLVSLPELPCSLQ</sequence>
<evidence type="ECO:0000313" key="3">
    <source>
        <dbReference type="EMBL" id="KAL1194209.1"/>
    </source>
</evidence>
<dbReference type="AlphaFoldDB" id="A0ABD0ZHQ0"/>
<dbReference type="Pfam" id="PF07725">
    <property type="entry name" value="LRR_3"/>
    <property type="match status" value="1"/>
</dbReference>
<reference evidence="3 4" key="1">
    <citation type="submission" date="2024-04" db="EMBL/GenBank/DDBJ databases">
        <title>Genome assembly C_amara_ONT_v2.</title>
        <authorList>
            <person name="Yant L."/>
            <person name="Moore C."/>
            <person name="Slenker M."/>
        </authorList>
    </citation>
    <scope>NUCLEOTIDE SEQUENCE [LARGE SCALE GENOMIC DNA]</scope>
    <source>
        <tissue evidence="3">Leaf</tissue>
    </source>
</reference>
<keyword evidence="2" id="KW-0677">Repeat</keyword>
<dbReference type="SUPFAM" id="SSF52058">
    <property type="entry name" value="L domain-like"/>
    <property type="match status" value="1"/>
</dbReference>
<dbReference type="PANTHER" id="PTHR11017:SF225">
    <property type="entry name" value="ADP-RIBOSYL CYCLASE_CYCLIC ADP-RIBOSE HYDROLASE-RELATED"/>
    <property type="match status" value="1"/>
</dbReference>
<proteinExistence type="predicted"/>
<dbReference type="PANTHER" id="PTHR11017">
    <property type="entry name" value="LEUCINE-RICH REPEAT-CONTAINING PROTEIN"/>
    <property type="match status" value="1"/>
</dbReference>
<dbReference type="InterPro" id="IPR032675">
    <property type="entry name" value="LRR_dom_sf"/>
</dbReference>
<protein>
    <submittedName>
        <fullName evidence="3">Disease resistance protein ADR2</fullName>
    </submittedName>
</protein>
<dbReference type="Pfam" id="PF00560">
    <property type="entry name" value="LRR_1"/>
    <property type="match status" value="1"/>
</dbReference>
<gene>
    <name evidence="3" type="ORF">V5N11_035173</name>
</gene>
<evidence type="ECO:0000256" key="2">
    <source>
        <dbReference type="ARBA" id="ARBA00022737"/>
    </source>
</evidence>
<name>A0ABD0ZHQ0_CARAN</name>
<comment type="caution">
    <text evidence="3">The sequence shown here is derived from an EMBL/GenBank/DDBJ whole genome shotgun (WGS) entry which is preliminary data.</text>
</comment>
<dbReference type="EMBL" id="JBANAX010000758">
    <property type="protein sequence ID" value="KAL1194209.1"/>
    <property type="molecule type" value="Genomic_DNA"/>
</dbReference>
<dbReference type="InterPro" id="IPR011713">
    <property type="entry name" value="Leu-rich_rpt_3"/>
</dbReference>
<dbReference type="InterPro" id="IPR001611">
    <property type="entry name" value="Leu-rich_rpt"/>
</dbReference>
<dbReference type="Gene3D" id="3.80.10.10">
    <property type="entry name" value="Ribonuclease Inhibitor"/>
    <property type="match status" value="2"/>
</dbReference>
<accession>A0ABD0ZHQ0</accession>
<evidence type="ECO:0000256" key="1">
    <source>
        <dbReference type="ARBA" id="ARBA00022614"/>
    </source>
</evidence>
<dbReference type="InterPro" id="IPR044974">
    <property type="entry name" value="Disease_R_plants"/>
</dbReference>
<dbReference type="Proteomes" id="UP001558713">
    <property type="component" value="Unassembled WGS sequence"/>
</dbReference>
<organism evidence="3 4">
    <name type="scientific">Cardamine amara subsp. amara</name>
    <dbReference type="NCBI Taxonomy" id="228776"/>
    <lineage>
        <taxon>Eukaryota</taxon>
        <taxon>Viridiplantae</taxon>
        <taxon>Streptophyta</taxon>
        <taxon>Embryophyta</taxon>
        <taxon>Tracheophyta</taxon>
        <taxon>Spermatophyta</taxon>
        <taxon>Magnoliopsida</taxon>
        <taxon>eudicotyledons</taxon>
        <taxon>Gunneridae</taxon>
        <taxon>Pentapetalae</taxon>
        <taxon>rosids</taxon>
        <taxon>malvids</taxon>
        <taxon>Brassicales</taxon>
        <taxon>Brassicaceae</taxon>
        <taxon>Cardamineae</taxon>
        <taxon>Cardamine</taxon>
    </lineage>
</organism>
<keyword evidence="4" id="KW-1185">Reference proteome</keyword>
<evidence type="ECO:0000313" key="4">
    <source>
        <dbReference type="Proteomes" id="UP001558713"/>
    </source>
</evidence>
<keyword evidence="1" id="KW-0433">Leucine-rich repeat</keyword>